<dbReference type="AGR" id="WB:WBGene00077573"/>
<protein>
    <submittedName>
        <fullName evidence="3">T20D4.11-like domain-containing protein</fullName>
    </submittedName>
</protein>
<name>B1Q276_CAEEL</name>
<dbReference type="OMA" id="CYPEIEK"/>
<dbReference type="eggNOG" id="KOG0194">
    <property type="taxonomic scope" value="Eukaryota"/>
</dbReference>
<dbReference type="WormBase" id="T08G5.15">
    <property type="protein sequence ID" value="CE42450"/>
    <property type="gene ID" value="WBGene00077573"/>
</dbReference>
<evidence type="ECO:0000313" key="4">
    <source>
        <dbReference type="Proteomes" id="UP000001940"/>
    </source>
</evidence>
<dbReference type="PhylomeDB" id="B1Q276"/>
<evidence type="ECO:0000259" key="2">
    <source>
        <dbReference type="Pfam" id="PF01579"/>
    </source>
</evidence>
<keyword evidence="1" id="KW-0732">Signal</keyword>
<evidence type="ECO:0000313" key="5">
    <source>
        <dbReference type="WormBase" id="T08G5.15"/>
    </source>
</evidence>
<dbReference type="RefSeq" id="NP_001123009.1">
    <property type="nucleotide sequence ID" value="NM_001129537.1"/>
</dbReference>
<dbReference type="UCSC" id="T08G5.15">
    <property type="organism name" value="c. elegans"/>
</dbReference>
<organism evidence="3 4">
    <name type="scientific">Caenorhabditis elegans</name>
    <dbReference type="NCBI Taxonomy" id="6239"/>
    <lineage>
        <taxon>Eukaryota</taxon>
        <taxon>Metazoa</taxon>
        <taxon>Ecdysozoa</taxon>
        <taxon>Nematoda</taxon>
        <taxon>Chromadorea</taxon>
        <taxon>Rhabditida</taxon>
        <taxon>Rhabditina</taxon>
        <taxon>Rhabditomorpha</taxon>
        <taxon>Rhabditoidea</taxon>
        <taxon>Rhabditidae</taxon>
        <taxon>Peloderinae</taxon>
        <taxon>Caenorhabditis</taxon>
    </lineage>
</organism>
<dbReference type="Pfam" id="PF01579">
    <property type="entry name" value="DUF19"/>
    <property type="match status" value="1"/>
</dbReference>
<sequence length="231" mass="25248">MIYQVFVLLLTSNGIVTSPSSIGLNLSVGVTVAPPHGPTVTTMSTPHTTMKTIMQNLTTSSHQVATTTAKAVTKFPKTCESLDTLVQSSQCYYALEGLDSSMSAMSLTDPDVIQEINGYCSTFTDCYPEIEKCADFDSYSIGIIKTFCDFYQFVTTKFFLPCSLILEGTSTPCTDNATSIILDFNSTIPVKCAKLIAVNSCSVKEVESSCNVRGTQSYQMFLNRHIQTWMC</sequence>
<dbReference type="AlphaFoldDB" id="B1Q276"/>
<dbReference type="HOGENOM" id="CLU_1200768_0_0_1"/>
<dbReference type="FunCoup" id="B1Q276">
    <property type="interactions" value="181"/>
</dbReference>
<dbReference type="PaxDb" id="6239-T08G5.15"/>
<evidence type="ECO:0000313" key="3">
    <source>
        <dbReference type="EMBL" id="CAQ16173.1"/>
    </source>
</evidence>
<dbReference type="Proteomes" id="UP000001940">
    <property type="component" value="Chromosome V"/>
</dbReference>
<feature type="domain" description="T20D4.11-like" evidence="2">
    <location>
        <begin position="79"/>
        <end position="223"/>
    </location>
</feature>
<evidence type="ECO:0000256" key="1">
    <source>
        <dbReference type="SAM" id="SignalP"/>
    </source>
</evidence>
<dbReference type="CTD" id="6418770"/>
<keyword evidence="4" id="KW-1185">Reference proteome</keyword>
<dbReference type="Bgee" id="WBGene00077573">
    <property type="expression patterns" value="Expressed in larva and 2 other cell types or tissues"/>
</dbReference>
<feature type="chain" id="PRO_5002769676" evidence="1">
    <location>
        <begin position="18"/>
        <end position="231"/>
    </location>
</feature>
<accession>B1Q276</accession>
<reference evidence="3 4" key="1">
    <citation type="journal article" date="1998" name="Science">
        <title>Genome sequence of the nematode C. elegans: a platform for investigating biology.</title>
        <authorList>
            <consortium name="The C. elegans sequencing consortium"/>
            <person name="Sulson J.E."/>
            <person name="Waterston R."/>
        </authorList>
    </citation>
    <scope>NUCLEOTIDE SEQUENCE [LARGE SCALE GENOMIC DNA]</scope>
    <source>
        <strain evidence="3 4">Bristol N2</strain>
    </source>
</reference>
<dbReference type="InParanoid" id="B1Q276"/>
<dbReference type="InterPro" id="IPR002542">
    <property type="entry name" value="T20D4.11-like_dom"/>
</dbReference>
<dbReference type="OrthoDB" id="5866226at2759"/>
<dbReference type="KEGG" id="cel:CELE_T08G5.15"/>
<gene>
    <name evidence="3" type="ORF">CELE_T08G5.15</name>
    <name evidence="3 5" type="ORF">T08G5.15</name>
</gene>
<proteinExistence type="predicted"/>
<dbReference type="GeneID" id="6418770"/>
<feature type="signal peptide" evidence="1">
    <location>
        <begin position="1"/>
        <end position="17"/>
    </location>
</feature>
<dbReference type="EMBL" id="BX284605">
    <property type="protein sequence ID" value="CAQ16173.1"/>
    <property type="molecule type" value="Genomic_DNA"/>
</dbReference>